<organism evidence="1 2">
    <name type="scientific">Olpidium bornovanus</name>
    <dbReference type="NCBI Taxonomy" id="278681"/>
    <lineage>
        <taxon>Eukaryota</taxon>
        <taxon>Fungi</taxon>
        <taxon>Fungi incertae sedis</taxon>
        <taxon>Olpidiomycota</taxon>
        <taxon>Olpidiomycotina</taxon>
        <taxon>Olpidiomycetes</taxon>
        <taxon>Olpidiales</taxon>
        <taxon>Olpidiaceae</taxon>
        <taxon>Olpidium</taxon>
    </lineage>
</organism>
<protein>
    <submittedName>
        <fullName evidence="1">Uncharacterized protein</fullName>
    </submittedName>
</protein>
<comment type="caution">
    <text evidence="1">The sequence shown here is derived from an EMBL/GenBank/DDBJ whole genome shotgun (WGS) entry which is preliminary data.</text>
</comment>
<proteinExistence type="predicted"/>
<evidence type="ECO:0000313" key="2">
    <source>
        <dbReference type="Proteomes" id="UP000673691"/>
    </source>
</evidence>
<sequence length="54" mass="6028">MRVAVLSAMESDDRRAEEVWGSEAGRCEQTHVASPVRHNTCYRGVVVIFESVCC</sequence>
<accession>A0A8H8DGG9</accession>
<name>A0A8H8DGG9_9FUNG</name>
<evidence type="ECO:0000313" key="1">
    <source>
        <dbReference type="EMBL" id="KAG5457689.1"/>
    </source>
</evidence>
<reference evidence="1 2" key="1">
    <citation type="journal article" name="Sci. Rep.">
        <title>Genome-scale phylogenetic analyses confirm Olpidium as the closest living zoosporic fungus to the non-flagellated, terrestrial fungi.</title>
        <authorList>
            <person name="Chang Y."/>
            <person name="Rochon D."/>
            <person name="Sekimoto S."/>
            <person name="Wang Y."/>
            <person name="Chovatia M."/>
            <person name="Sandor L."/>
            <person name="Salamov A."/>
            <person name="Grigoriev I.V."/>
            <person name="Stajich J.E."/>
            <person name="Spatafora J.W."/>
        </authorList>
    </citation>
    <scope>NUCLEOTIDE SEQUENCE [LARGE SCALE GENOMIC DNA]</scope>
    <source>
        <strain evidence="1">S191</strain>
    </source>
</reference>
<dbReference type="AlphaFoldDB" id="A0A8H8DGG9"/>
<dbReference type="Proteomes" id="UP000673691">
    <property type="component" value="Unassembled WGS sequence"/>
</dbReference>
<gene>
    <name evidence="1" type="ORF">BJ554DRAFT_2234</name>
</gene>
<dbReference type="EMBL" id="JAEFCI010009654">
    <property type="protein sequence ID" value="KAG5457689.1"/>
    <property type="molecule type" value="Genomic_DNA"/>
</dbReference>
<keyword evidence="2" id="KW-1185">Reference proteome</keyword>